<gene>
    <name evidence="5" type="ORF">DDE20_17255</name>
</gene>
<proteinExistence type="predicted"/>
<sequence>MKSHDFAYLRATSLDQALNALAETEDAIVLAGGQSLVAALNLRLQMPELVVDINHLPGLDQIENDGGELRIGALVRHAQLMESAAAAKALPLIGMALPHVAHPAIRNRGTTCGSLAYGDPAAEMPACAVALGATLVLASKEGTREVPARRFYRGLYETSRAPHELLIAARFPVAPEGARPIFAEVATRRGDFATLGLAGQIHVEGGMIAAFDLVAFGSEPAPLLLENTAAKALGRVPDAGLIAELAQAVAEEVDPMESPLATVEMRRRQYRALAERGLSVAMEFADV</sequence>
<name>A0A2T8HQ19_9RHOB</name>
<dbReference type="EMBL" id="QDKM01000012">
    <property type="protein sequence ID" value="PVH27516.1"/>
    <property type="molecule type" value="Genomic_DNA"/>
</dbReference>
<dbReference type="Gene3D" id="3.30.465.10">
    <property type="match status" value="1"/>
</dbReference>
<dbReference type="InterPro" id="IPR016166">
    <property type="entry name" value="FAD-bd_PCMH"/>
</dbReference>
<dbReference type="RefSeq" id="WP_116559779.1">
    <property type="nucleotide sequence ID" value="NZ_QDKM01000012.1"/>
</dbReference>
<dbReference type="Pfam" id="PF00941">
    <property type="entry name" value="FAD_binding_5"/>
    <property type="match status" value="1"/>
</dbReference>
<dbReference type="InterPro" id="IPR051312">
    <property type="entry name" value="Diverse_Substr_Oxidored"/>
</dbReference>
<dbReference type="AlphaFoldDB" id="A0A2T8HQ19"/>
<dbReference type="InterPro" id="IPR002346">
    <property type="entry name" value="Mopterin_DH_FAD-bd"/>
</dbReference>
<dbReference type="OrthoDB" id="9793944at2"/>
<comment type="caution">
    <text evidence="5">The sequence shown here is derived from an EMBL/GenBank/DDBJ whole genome shotgun (WGS) entry which is preliminary data.</text>
</comment>
<feature type="domain" description="FAD-binding PCMH-type" evidence="4">
    <location>
        <begin position="1"/>
        <end position="176"/>
    </location>
</feature>
<keyword evidence="2" id="KW-0274">FAD</keyword>
<dbReference type="InterPro" id="IPR005107">
    <property type="entry name" value="CO_DH_flav_C"/>
</dbReference>
<dbReference type="Gene3D" id="3.30.43.10">
    <property type="entry name" value="Uridine Diphospho-n-acetylenolpyruvylglucosamine Reductase, domain 2"/>
    <property type="match status" value="1"/>
</dbReference>
<keyword evidence="6" id="KW-1185">Reference proteome</keyword>
<dbReference type="GO" id="GO:0071949">
    <property type="term" value="F:FAD binding"/>
    <property type="evidence" value="ECO:0007669"/>
    <property type="project" value="InterPro"/>
</dbReference>
<dbReference type="InterPro" id="IPR016169">
    <property type="entry name" value="FAD-bd_PCMH_sub2"/>
</dbReference>
<reference evidence="5 6" key="1">
    <citation type="submission" date="2018-04" db="EMBL/GenBank/DDBJ databases">
        <title>Pararhodobacter oceanense sp. nov., isolated from marine intertidal sediment.</title>
        <authorList>
            <person name="Wang X.-L."/>
            <person name="Du Z.-J."/>
        </authorList>
    </citation>
    <scope>NUCLEOTIDE SEQUENCE [LARGE SCALE GENOMIC DNA]</scope>
    <source>
        <strain evidence="5 6">AM505</strain>
    </source>
</reference>
<organism evidence="5 6">
    <name type="scientific">Pararhodobacter oceanensis</name>
    <dbReference type="NCBI Taxonomy" id="2172121"/>
    <lineage>
        <taxon>Bacteria</taxon>
        <taxon>Pseudomonadati</taxon>
        <taxon>Pseudomonadota</taxon>
        <taxon>Alphaproteobacteria</taxon>
        <taxon>Rhodobacterales</taxon>
        <taxon>Paracoccaceae</taxon>
        <taxon>Pararhodobacter</taxon>
    </lineage>
</organism>
<dbReference type="PANTHER" id="PTHR42659:SF2">
    <property type="entry name" value="XANTHINE DEHYDROGENASE SUBUNIT C-RELATED"/>
    <property type="match status" value="1"/>
</dbReference>
<dbReference type="Pfam" id="PF03450">
    <property type="entry name" value="CO_deh_flav_C"/>
    <property type="match status" value="1"/>
</dbReference>
<evidence type="ECO:0000256" key="1">
    <source>
        <dbReference type="ARBA" id="ARBA00022630"/>
    </source>
</evidence>
<dbReference type="Gene3D" id="3.30.390.50">
    <property type="entry name" value="CO dehydrogenase flavoprotein, C-terminal domain"/>
    <property type="match status" value="1"/>
</dbReference>
<dbReference type="PANTHER" id="PTHR42659">
    <property type="entry name" value="XANTHINE DEHYDROGENASE SUBUNIT C-RELATED"/>
    <property type="match status" value="1"/>
</dbReference>
<keyword evidence="1" id="KW-0285">Flavoprotein</keyword>
<dbReference type="InterPro" id="IPR036318">
    <property type="entry name" value="FAD-bd_PCMH-like_sf"/>
</dbReference>
<dbReference type="SUPFAM" id="SSF56176">
    <property type="entry name" value="FAD-binding/transporter-associated domain-like"/>
    <property type="match status" value="1"/>
</dbReference>
<evidence type="ECO:0000259" key="4">
    <source>
        <dbReference type="PROSITE" id="PS51387"/>
    </source>
</evidence>
<dbReference type="InterPro" id="IPR036683">
    <property type="entry name" value="CO_DH_flav_C_dom_sf"/>
</dbReference>
<protein>
    <submittedName>
        <fullName evidence="5">Molybdopterin dehydrogenase</fullName>
    </submittedName>
</protein>
<dbReference type="InterPro" id="IPR016167">
    <property type="entry name" value="FAD-bd_PCMH_sub1"/>
</dbReference>
<keyword evidence="3" id="KW-0560">Oxidoreductase</keyword>
<dbReference type="PROSITE" id="PS51387">
    <property type="entry name" value="FAD_PCMH"/>
    <property type="match status" value="1"/>
</dbReference>
<evidence type="ECO:0000313" key="5">
    <source>
        <dbReference type="EMBL" id="PVH27516.1"/>
    </source>
</evidence>
<accession>A0A2T8HQ19</accession>
<dbReference type="SUPFAM" id="SSF55447">
    <property type="entry name" value="CO dehydrogenase flavoprotein C-terminal domain-like"/>
    <property type="match status" value="1"/>
</dbReference>
<evidence type="ECO:0000256" key="3">
    <source>
        <dbReference type="ARBA" id="ARBA00023002"/>
    </source>
</evidence>
<dbReference type="Proteomes" id="UP000245911">
    <property type="component" value="Unassembled WGS sequence"/>
</dbReference>
<evidence type="ECO:0000256" key="2">
    <source>
        <dbReference type="ARBA" id="ARBA00022827"/>
    </source>
</evidence>
<dbReference type="GO" id="GO:0016491">
    <property type="term" value="F:oxidoreductase activity"/>
    <property type="evidence" value="ECO:0007669"/>
    <property type="project" value="UniProtKB-KW"/>
</dbReference>
<evidence type="ECO:0000313" key="6">
    <source>
        <dbReference type="Proteomes" id="UP000245911"/>
    </source>
</evidence>